<evidence type="ECO:0000313" key="3">
    <source>
        <dbReference type="EMBL" id="QYM80528.1"/>
    </source>
</evidence>
<accession>A0A8F9XLB7</accession>
<dbReference type="Proteomes" id="UP000825051">
    <property type="component" value="Chromosome"/>
</dbReference>
<sequence length="77" mass="7801">MKTSAKHIALNLAISTAAIVIASAATAHPLAAISCFVAAALLAMLARDYRKIAPLPLAPANPSASVRPAYAAHRLAA</sequence>
<evidence type="ECO:0000313" key="4">
    <source>
        <dbReference type="Proteomes" id="UP000825051"/>
    </source>
</evidence>
<dbReference type="KEGG" id="ole:K0B96_07945"/>
<feature type="transmembrane region" description="Helical" evidence="1">
    <location>
        <begin position="30"/>
        <end position="46"/>
    </location>
</feature>
<keyword evidence="1" id="KW-0812">Transmembrane</keyword>
<keyword evidence="1" id="KW-0472">Membrane</keyword>
<evidence type="ECO:0000256" key="1">
    <source>
        <dbReference type="SAM" id="Phobius"/>
    </source>
</evidence>
<keyword evidence="1" id="KW-1133">Transmembrane helix</keyword>
<dbReference type="EMBL" id="CP080507">
    <property type="protein sequence ID" value="QYM80528.1"/>
    <property type="molecule type" value="Genomic_DNA"/>
</dbReference>
<reference evidence="3" key="1">
    <citation type="submission" date="2021-08" db="EMBL/GenBank/DDBJ databases">
        <title>Genome of a novel bacterium of the phylum Verrucomicrobia, Oleiharenicola sp. KSB-15.</title>
        <authorList>
            <person name="Chung J.-H."/>
            <person name="Ahn J.-H."/>
            <person name="Yoon Y."/>
            <person name="Kim D.-Y."/>
            <person name="An S.-H."/>
            <person name="Park I."/>
            <person name="Yeon J."/>
        </authorList>
    </citation>
    <scope>NUCLEOTIDE SEQUENCE</scope>
    <source>
        <strain evidence="3">KSB-15</strain>
    </source>
</reference>
<feature type="signal peptide" evidence="2">
    <location>
        <begin position="1"/>
        <end position="27"/>
    </location>
</feature>
<protein>
    <submittedName>
        <fullName evidence="3">Uncharacterized protein</fullName>
    </submittedName>
</protein>
<feature type="chain" id="PRO_5034599893" evidence="2">
    <location>
        <begin position="28"/>
        <end position="77"/>
    </location>
</feature>
<name>A0A8F9XLB7_9BACT</name>
<organism evidence="3 4">
    <name type="scientific">Horticoccus luteus</name>
    <dbReference type="NCBI Taxonomy" id="2862869"/>
    <lineage>
        <taxon>Bacteria</taxon>
        <taxon>Pseudomonadati</taxon>
        <taxon>Verrucomicrobiota</taxon>
        <taxon>Opitutia</taxon>
        <taxon>Opitutales</taxon>
        <taxon>Opitutaceae</taxon>
        <taxon>Horticoccus</taxon>
    </lineage>
</organism>
<proteinExistence type="predicted"/>
<dbReference type="PROSITE" id="PS51257">
    <property type="entry name" value="PROKAR_LIPOPROTEIN"/>
    <property type="match status" value="1"/>
</dbReference>
<keyword evidence="4" id="KW-1185">Reference proteome</keyword>
<dbReference type="AlphaFoldDB" id="A0A8F9XLB7"/>
<gene>
    <name evidence="3" type="ORF">K0B96_07945</name>
</gene>
<dbReference type="RefSeq" id="WP_220165841.1">
    <property type="nucleotide sequence ID" value="NZ_CP080507.1"/>
</dbReference>
<keyword evidence="2" id="KW-0732">Signal</keyword>
<evidence type="ECO:0000256" key="2">
    <source>
        <dbReference type="SAM" id="SignalP"/>
    </source>
</evidence>